<sequence>MDTDSPSSTQPPGEQELRELLAPLLDTRPEDVPADANLILQGLTSIDMMRLVGRWRRAKVPVVFEELASAPTLNGWLAHFDGLRK</sequence>
<feature type="domain" description="Carrier" evidence="1">
    <location>
        <begin position="11"/>
        <end position="84"/>
    </location>
</feature>
<evidence type="ECO:0000313" key="3">
    <source>
        <dbReference type="Proteomes" id="UP000028492"/>
    </source>
</evidence>
<dbReference type="SUPFAM" id="SSF47336">
    <property type="entry name" value="ACP-like"/>
    <property type="match status" value="1"/>
</dbReference>
<gene>
    <name evidence="2" type="ORF">AJAP_35490</name>
</gene>
<evidence type="ECO:0000259" key="1">
    <source>
        <dbReference type="PROSITE" id="PS50075"/>
    </source>
</evidence>
<proteinExistence type="predicted"/>
<dbReference type="STRING" id="208439.AJAP_35490"/>
<dbReference type="Pfam" id="PF00550">
    <property type="entry name" value="PP-binding"/>
    <property type="match status" value="1"/>
</dbReference>
<dbReference type="InterPro" id="IPR036736">
    <property type="entry name" value="ACP-like_sf"/>
</dbReference>
<reference evidence="2 3" key="1">
    <citation type="journal article" date="2014" name="J. Biotechnol.">
        <title>Complete genome sequence of the actinobacterium Amycolatopsis japonica MG417-CF17(T) (=DSM 44213T) producing (S,S)-N,N'-ethylenediaminedisuccinic acid.</title>
        <authorList>
            <person name="Stegmann E."/>
            <person name="Albersmeier A."/>
            <person name="Spohn M."/>
            <person name="Gert H."/>
            <person name="Weber T."/>
            <person name="Wohlleben W."/>
            <person name="Kalinowski J."/>
            <person name="Ruckert C."/>
        </authorList>
    </citation>
    <scope>NUCLEOTIDE SEQUENCE [LARGE SCALE GENOMIC DNA]</scope>
    <source>
        <strain evidence="3">MG417-CF17 (DSM 44213)</strain>
    </source>
</reference>
<dbReference type="eggNOG" id="COG3433">
    <property type="taxonomic scope" value="Bacteria"/>
</dbReference>
<accession>A0A075VAK6</accession>
<dbReference type="KEGG" id="aja:AJAP_35490"/>
<dbReference type="RefSeq" id="WP_038519518.1">
    <property type="nucleotide sequence ID" value="NZ_CP008953.1"/>
</dbReference>
<organism evidence="2 3">
    <name type="scientific">Amycolatopsis japonica</name>
    <dbReference type="NCBI Taxonomy" id="208439"/>
    <lineage>
        <taxon>Bacteria</taxon>
        <taxon>Bacillati</taxon>
        <taxon>Actinomycetota</taxon>
        <taxon>Actinomycetes</taxon>
        <taxon>Pseudonocardiales</taxon>
        <taxon>Pseudonocardiaceae</taxon>
        <taxon>Amycolatopsis</taxon>
        <taxon>Amycolatopsis japonica group</taxon>
    </lineage>
</organism>
<evidence type="ECO:0000313" key="2">
    <source>
        <dbReference type="EMBL" id="AIG79905.1"/>
    </source>
</evidence>
<dbReference type="AlphaFoldDB" id="A0A075VAK6"/>
<protein>
    <recommendedName>
        <fullName evidence="1">Carrier domain-containing protein</fullName>
    </recommendedName>
</protein>
<name>A0A075VAK6_9PSEU</name>
<dbReference type="Gene3D" id="1.10.1200.10">
    <property type="entry name" value="ACP-like"/>
    <property type="match status" value="1"/>
</dbReference>
<dbReference type="HOGENOM" id="CLU_180851_1_0_11"/>
<dbReference type="PROSITE" id="PS50075">
    <property type="entry name" value="CARRIER"/>
    <property type="match status" value="1"/>
</dbReference>
<dbReference type="EMBL" id="CP008953">
    <property type="protein sequence ID" value="AIG79905.1"/>
    <property type="molecule type" value="Genomic_DNA"/>
</dbReference>
<dbReference type="Proteomes" id="UP000028492">
    <property type="component" value="Chromosome"/>
</dbReference>
<dbReference type="InterPro" id="IPR009081">
    <property type="entry name" value="PP-bd_ACP"/>
</dbReference>
<keyword evidence="3" id="KW-1185">Reference proteome</keyword>